<name>A0A081B9P7_9HYPH</name>
<evidence type="ECO:0000313" key="3">
    <source>
        <dbReference type="Proteomes" id="UP000028702"/>
    </source>
</evidence>
<gene>
    <name evidence="2" type="ORF">M2A_1264</name>
</gene>
<evidence type="ECO:0000313" key="2">
    <source>
        <dbReference type="EMBL" id="GAK44765.1"/>
    </source>
</evidence>
<dbReference type="Proteomes" id="UP000028702">
    <property type="component" value="Unassembled WGS sequence"/>
</dbReference>
<keyword evidence="3" id="KW-1185">Reference proteome</keyword>
<protein>
    <submittedName>
        <fullName evidence="2">Uncharacterized protein</fullName>
    </submittedName>
</protein>
<dbReference type="STRING" id="1333998.M2A_1264"/>
<dbReference type="AlphaFoldDB" id="A0A081B9P7"/>
<comment type="caution">
    <text evidence="2">The sequence shown here is derived from an EMBL/GenBank/DDBJ whole genome shotgun (WGS) entry which is preliminary data.</text>
</comment>
<feature type="region of interest" description="Disordered" evidence="1">
    <location>
        <begin position="44"/>
        <end position="64"/>
    </location>
</feature>
<evidence type="ECO:0000256" key="1">
    <source>
        <dbReference type="SAM" id="MobiDB-lite"/>
    </source>
</evidence>
<feature type="compositionally biased region" description="Polar residues" evidence="1">
    <location>
        <begin position="44"/>
        <end position="54"/>
    </location>
</feature>
<sequence length="64" mass="7103">MGIDQLKIGRQAIQKRLRPGGQAGRGTLVFQEWEIARAKAGRNSIGNLHLSSHKTAPFHSKARR</sequence>
<accession>A0A081B9P7</accession>
<organism evidence="2 3">
    <name type="scientific">Tepidicaulis marinus</name>
    <dbReference type="NCBI Taxonomy" id="1333998"/>
    <lineage>
        <taxon>Bacteria</taxon>
        <taxon>Pseudomonadati</taxon>
        <taxon>Pseudomonadota</taxon>
        <taxon>Alphaproteobacteria</taxon>
        <taxon>Hyphomicrobiales</taxon>
        <taxon>Parvibaculaceae</taxon>
        <taxon>Tepidicaulis</taxon>
    </lineage>
</organism>
<proteinExistence type="predicted"/>
<dbReference type="EMBL" id="BBIO01000005">
    <property type="protein sequence ID" value="GAK44765.1"/>
    <property type="molecule type" value="Genomic_DNA"/>
</dbReference>
<reference evidence="2 3" key="1">
    <citation type="submission" date="2014-07" db="EMBL/GenBank/DDBJ databases">
        <title>Tepidicaulis marinum gen. nov., sp. nov., a novel marine bacterium denitrifying nitrate to nitrous oxide strictly under microaerobic conditions.</title>
        <authorList>
            <person name="Takeuchi M."/>
            <person name="Yamagishi T."/>
            <person name="Kamagata Y."/>
            <person name="Oshima K."/>
            <person name="Hattori M."/>
            <person name="Katayama T."/>
            <person name="Hanada S."/>
            <person name="Tamaki H."/>
            <person name="Marumo K."/>
            <person name="Maeda H."/>
            <person name="Nedachi M."/>
            <person name="Iwasaki W."/>
            <person name="Suwa Y."/>
            <person name="Sakata S."/>
        </authorList>
    </citation>
    <scope>NUCLEOTIDE SEQUENCE [LARGE SCALE GENOMIC DNA]</scope>
    <source>
        <strain evidence="2 3">MA2</strain>
    </source>
</reference>